<evidence type="ECO:0000259" key="5">
    <source>
        <dbReference type="PROSITE" id="PS00624"/>
    </source>
</evidence>
<comment type="cofactor">
    <cofactor evidence="1">
        <name>FAD</name>
        <dbReference type="ChEBI" id="CHEBI:57692"/>
    </cofactor>
</comment>
<dbReference type="AlphaFoldDB" id="A0A4Y9ZNV7"/>
<name>A0A4Y9ZNV7_9AGAM</name>
<dbReference type="Gene3D" id="3.50.50.60">
    <property type="entry name" value="FAD/NAD(P)-binding domain"/>
    <property type="match status" value="1"/>
</dbReference>
<keyword evidence="3" id="KW-0285">Flavoprotein</keyword>
<organism evidence="6 7">
    <name type="scientific">Hericium alpestre</name>
    <dbReference type="NCBI Taxonomy" id="135208"/>
    <lineage>
        <taxon>Eukaryota</taxon>
        <taxon>Fungi</taxon>
        <taxon>Dikarya</taxon>
        <taxon>Basidiomycota</taxon>
        <taxon>Agaricomycotina</taxon>
        <taxon>Agaricomycetes</taxon>
        <taxon>Russulales</taxon>
        <taxon>Hericiaceae</taxon>
        <taxon>Hericium</taxon>
    </lineage>
</organism>
<dbReference type="Pfam" id="PF00732">
    <property type="entry name" value="GMC_oxred_N"/>
    <property type="match status" value="1"/>
</dbReference>
<dbReference type="Gene3D" id="3.30.560.10">
    <property type="entry name" value="Glucose Oxidase, domain 3"/>
    <property type="match status" value="1"/>
</dbReference>
<accession>A0A4Y9ZNV7</accession>
<dbReference type="InterPro" id="IPR000172">
    <property type="entry name" value="GMC_OxRdtase_N"/>
</dbReference>
<dbReference type="Proteomes" id="UP000298061">
    <property type="component" value="Unassembled WGS sequence"/>
</dbReference>
<reference evidence="6 7" key="1">
    <citation type="submission" date="2019-02" db="EMBL/GenBank/DDBJ databases">
        <title>Genome sequencing of the rare red list fungi Hericium alpestre (H. flagellum).</title>
        <authorList>
            <person name="Buettner E."/>
            <person name="Kellner H."/>
        </authorList>
    </citation>
    <scope>NUCLEOTIDE SEQUENCE [LARGE SCALE GENOMIC DNA]</scope>
    <source>
        <strain evidence="6 7">DSM 108284</strain>
    </source>
</reference>
<dbReference type="PROSITE" id="PS00624">
    <property type="entry name" value="GMC_OXRED_2"/>
    <property type="match status" value="1"/>
</dbReference>
<sequence length="378" mass="40853">MIHLAVGWTQSTISNGSRTSSSSAYLTPNLHRLNLDVVVNAQATRLVETHREDGLPSFQAVEFARSATSERFVVNATKEVILSAGSVASPQLLMLSGIGPSAQLEAVGIQTIVDAPSVGQNLQDHPLLSNFWSVNSTGYFTIDDIRRNTTLFNELMAEWQAERQGMFVLGNPNQLGWKRVPSNASIFDTVPDPSSGPFSPHIEMLPFNGWVSYVNPPPATGHYLTMYLAMVSPASRGNITLASSDPFIYPIIDPNLLGHEFDKYAMRFAINASRAFTAAQAWKGWIIGEAGDLPNVHTIEELDAYAANNTANIFHPAGTVAIDFVGGQGVLNSNLTVKGTRGLRVVDLSVVPFIPEAHPQGAAYVIAERASDLIKASH</sequence>
<dbReference type="SUPFAM" id="SSF51905">
    <property type="entry name" value="FAD/NAD(P)-binding domain"/>
    <property type="match status" value="1"/>
</dbReference>
<dbReference type="Pfam" id="PF05199">
    <property type="entry name" value="GMC_oxred_C"/>
    <property type="match status" value="1"/>
</dbReference>
<dbReference type="InterPro" id="IPR012132">
    <property type="entry name" value="GMC_OxRdtase"/>
</dbReference>
<gene>
    <name evidence="6" type="ORF">EWM64_g7716</name>
</gene>
<proteinExistence type="inferred from homology"/>
<dbReference type="GO" id="GO:0016614">
    <property type="term" value="F:oxidoreductase activity, acting on CH-OH group of donors"/>
    <property type="evidence" value="ECO:0007669"/>
    <property type="project" value="InterPro"/>
</dbReference>
<dbReference type="PANTHER" id="PTHR11552">
    <property type="entry name" value="GLUCOSE-METHANOL-CHOLINE GMC OXIDOREDUCTASE"/>
    <property type="match status" value="1"/>
</dbReference>
<dbReference type="STRING" id="135208.A0A4Y9ZNV7"/>
<evidence type="ECO:0000256" key="3">
    <source>
        <dbReference type="ARBA" id="ARBA00022630"/>
    </source>
</evidence>
<dbReference type="PANTHER" id="PTHR11552:SF147">
    <property type="entry name" value="CHOLINE DEHYDROGENASE, MITOCHONDRIAL"/>
    <property type="match status" value="1"/>
</dbReference>
<evidence type="ECO:0000256" key="2">
    <source>
        <dbReference type="ARBA" id="ARBA00010790"/>
    </source>
</evidence>
<feature type="domain" description="Glucose-methanol-choline oxidoreductase N-terminal" evidence="5">
    <location>
        <begin position="85"/>
        <end position="99"/>
    </location>
</feature>
<evidence type="ECO:0000313" key="7">
    <source>
        <dbReference type="Proteomes" id="UP000298061"/>
    </source>
</evidence>
<dbReference type="GO" id="GO:0050660">
    <property type="term" value="F:flavin adenine dinucleotide binding"/>
    <property type="evidence" value="ECO:0007669"/>
    <property type="project" value="InterPro"/>
</dbReference>
<keyword evidence="7" id="KW-1185">Reference proteome</keyword>
<comment type="similarity">
    <text evidence="2">Belongs to the GMC oxidoreductase family.</text>
</comment>
<protein>
    <recommendedName>
        <fullName evidence="5">Glucose-methanol-choline oxidoreductase N-terminal domain-containing protein</fullName>
    </recommendedName>
</protein>
<dbReference type="InterPro" id="IPR036188">
    <property type="entry name" value="FAD/NAD-bd_sf"/>
</dbReference>
<evidence type="ECO:0000256" key="4">
    <source>
        <dbReference type="ARBA" id="ARBA00022827"/>
    </source>
</evidence>
<dbReference type="SUPFAM" id="SSF54373">
    <property type="entry name" value="FAD-linked reductases, C-terminal domain"/>
    <property type="match status" value="1"/>
</dbReference>
<dbReference type="OrthoDB" id="269227at2759"/>
<comment type="caution">
    <text evidence="6">The sequence shown here is derived from an EMBL/GenBank/DDBJ whole genome shotgun (WGS) entry which is preliminary data.</text>
</comment>
<evidence type="ECO:0000313" key="6">
    <source>
        <dbReference type="EMBL" id="TFY76295.1"/>
    </source>
</evidence>
<evidence type="ECO:0000256" key="1">
    <source>
        <dbReference type="ARBA" id="ARBA00001974"/>
    </source>
</evidence>
<dbReference type="EMBL" id="SFCI01001251">
    <property type="protein sequence ID" value="TFY76295.1"/>
    <property type="molecule type" value="Genomic_DNA"/>
</dbReference>
<dbReference type="InterPro" id="IPR007867">
    <property type="entry name" value="GMC_OxRtase_C"/>
</dbReference>
<keyword evidence="4" id="KW-0274">FAD</keyword>